<dbReference type="AlphaFoldDB" id="A0A1V4IIV7"/>
<dbReference type="PROSITE" id="PS51257">
    <property type="entry name" value="PROKAR_LIPOPROTEIN"/>
    <property type="match status" value="1"/>
</dbReference>
<dbReference type="Proteomes" id="UP000190080">
    <property type="component" value="Unassembled WGS sequence"/>
</dbReference>
<proteinExistence type="predicted"/>
<dbReference type="Gene3D" id="1.10.10.2520">
    <property type="entry name" value="Cell wall hydrolase SleB, domain 1"/>
    <property type="match status" value="1"/>
</dbReference>
<dbReference type="InterPro" id="IPR011105">
    <property type="entry name" value="Cell_wall_hydrolase_SleB"/>
</dbReference>
<evidence type="ECO:0000313" key="3">
    <source>
        <dbReference type="Proteomes" id="UP000190080"/>
    </source>
</evidence>
<reference evidence="2 3" key="1">
    <citation type="submission" date="2017-03" db="EMBL/GenBank/DDBJ databases">
        <title>Genome sequence of Clostridium oryzae DSM 28571.</title>
        <authorList>
            <person name="Poehlein A."/>
            <person name="Daniel R."/>
        </authorList>
    </citation>
    <scope>NUCLEOTIDE SEQUENCE [LARGE SCALE GENOMIC DNA]</scope>
    <source>
        <strain evidence="2 3">DSM 28571</strain>
    </source>
</reference>
<evidence type="ECO:0000313" key="2">
    <source>
        <dbReference type="EMBL" id="OPJ59770.1"/>
    </source>
</evidence>
<feature type="domain" description="Cell wall hydrolase SleB" evidence="1">
    <location>
        <begin position="128"/>
        <end position="223"/>
    </location>
</feature>
<accession>A0A1V4IIV7</accession>
<evidence type="ECO:0000259" key="1">
    <source>
        <dbReference type="Pfam" id="PF07486"/>
    </source>
</evidence>
<keyword evidence="3" id="KW-1185">Reference proteome</keyword>
<dbReference type="OrthoDB" id="9785345at2"/>
<dbReference type="GO" id="GO:0016787">
    <property type="term" value="F:hydrolase activity"/>
    <property type="evidence" value="ECO:0007669"/>
    <property type="project" value="InterPro"/>
</dbReference>
<gene>
    <name evidence="2" type="primary">sleB_3</name>
    <name evidence="2" type="ORF">CLORY_31150</name>
</gene>
<dbReference type="InterPro" id="IPR042047">
    <property type="entry name" value="SleB_dom1"/>
</dbReference>
<sequence>MLLLMRCIMKKIFMFLAVAVIGCSALFICNGKKTGLNNQSKNKEFNVLLHKPKIDEGKCEYIVLNDFQNNTYKKSESKDFISGLAKSRSNPYNDKNYIHSYPSNIQSSYSKSDLLLMAKLIKSEAENQSYIGKIAVASVVMNRCRFNGKTISQTIYAPGQFDGVDTCQFNEVPSAEDFSAAREVLKGINVVPEAYYYANLKLCDPGFAKNAKFNVRIGDHWFFKR</sequence>
<dbReference type="EMBL" id="MZGV01000039">
    <property type="protein sequence ID" value="OPJ59770.1"/>
    <property type="molecule type" value="Genomic_DNA"/>
</dbReference>
<comment type="caution">
    <text evidence="2">The sequence shown here is derived from an EMBL/GenBank/DDBJ whole genome shotgun (WGS) entry which is preliminary data.</text>
</comment>
<dbReference type="STRING" id="1450648.CLORY_31150"/>
<organism evidence="2 3">
    <name type="scientific">Clostridium oryzae</name>
    <dbReference type="NCBI Taxonomy" id="1450648"/>
    <lineage>
        <taxon>Bacteria</taxon>
        <taxon>Bacillati</taxon>
        <taxon>Bacillota</taxon>
        <taxon>Clostridia</taxon>
        <taxon>Eubacteriales</taxon>
        <taxon>Clostridiaceae</taxon>
        <taxon>Clostridium</taxon>
    </lineage>
</organism>
<protein>
    <submittedName>
        <fullName evidence="2">Spore cortex-lytic enzyme</fullName>
    </submittedName>
</protein>
<dbReference type="Pfam" id="PF07486">
    <property type="entry name" value="Hydrolase_2"/>
    <property type="match status" value="1"/>
</dbReference>
<name>A0A1V4IIV7_9CLOT</name>